<evidence type="ECO:0000313" key="2">
    <source>
        <dbReference type="EMBL" id="SDM53402.1"/>
    </source>
</evidence>
<evidence type="ECO:0000313" key="3">
    <source>
        <dbReference type="Proteomes" id="UP000199476"/>
    </source>
</evidence>
<accession>A0A1G9U0J3</accession>
<dbReference type="EMBL" id="FNGO01000053">
    <property type="protein sequence ID" value="SDM53402.1"/>
    <property type="molecule type" value="Genomic_DNA"/>
</dbReference>
<evidence type="ECO:0008006" key="4">
    <source>
        <dbReference type="Google" id="ProtNLM"/>
    </source>
</evidence>
<dbReference type="STRING" id="321763.SAMN04488692_1531"/>
<feature type="region of interest" description="Disordered" evidence="1">
    <location>
        <begin position="1"/>
        <end position="40"/>
    </location>
</feature>
<keyword evidence="3" id="KW-1185">Reference proteome</keyword>
<dbReference type="Proteomes" id="UP000199476">
    <property type="component" value="Unassembled WGS sequence"/>
</dbReference>
<dbReference type="AlphaFoldDB" id="A0A1G9U0J3"/>
<feature type="compositionally biased region" description="Basic and acidic residues" evidence="1">
    <location>
        <begin position="11"/>
        <end position="32"/>
    </location>
</feature>
<feature type="non-terminal residue" evidence="2">
    <location>
        <position position="1"/>
    </location>
</feature>
<proteinExistence type="predicted"/>
<protein>
    <recommendedName>
        <fullName evidence="4">DUF4351 domain-containing protein</fullName>
    </recommendedName>
</protein>
<name>A0A1G9U0J3_9FIRM</name>
<reference evidence="2 3" key="1">
    <citation type="submission" date="2016-10" db="EMBL/GenBank/DDBJ databases">
        <authorList>
            <person name="de Groot N.N."/>
        </authorList>
    </citation>
    <scope>NUCLEOTIDE SEQUENCE [LARGE SCALE GENOMIC DNA]</scope>
    <source>
        <strain evidence="2 3">SLAS-1</strain>
    </source>
</reference>
<sequence>LTGGGEIVESTAERLRKEGREEGRKEGRKEGMAKTFTSQLKKKFSGELPEDIKQSMEKADKEDLIKIRDNIFNIEDIDDVRELLKEE</sequence>
<evidence type="ECO:0000256" key="1">
    <source>
        <dbReference type="SAM" id="MobiDB-lite"/>
    </source>
</evidence>
<gene>
    <name evidence="2" type="ORF">SAMN04488692_1531</name>
</gene>
<organism evidence="2 3">
    <name type="scientific">Halarsenatibacter silvermanii</name>
    <dbReference type="NCBI Taxonomy" id="321763"/>
    <lineage>
        <taxon>Bacteria</taxon>
        <taxon>Bacillati</taxon>
        <taxon>Bacillota</taxon>
        <taxon>Clostridia</taxon>
        <taxon>Halanaerobiales</taxon>
        <taxon>Halarsenatibacteraceae</taxon>
        <taxon>Halarsenatibacter</taxon>
    </lineage>
</organism>